<dbReference type="Proteomes" id="UP001303160">
    <property type="component" value="Unassembled WGS sequence"/>
</dbReference>
<keyword evidence="2" id="KW-1185">Reference proteome</keyword>
<name>A0AAN6XHR2_9PEZI</name>
<dbReference type="EMBL" id="MU863953">
    <property type="protein sequence ID" value="KAK4197997.1"/>
    <property type="molecule type" value="Genomic_DNA"/>
</dbReference>
<sequence>MTAAHPLAGLPFETLSSIVDYLSGGERACLAGTCRSIRQRLLPFVYHTLTFSNSSVMSDSALLAAQRHGEYVKNLRFVGYAYRSDDRMDTDLWKRPITRRDGGIAEVPYRDITGLKREGGAAVDREEDEDWMGELLGGGGSEDICFPHDYSQQPDFLPLGAEGMFEDLEDEWGWMGRVRKLTIGMGGVGMPEGSQARLLFGLKDNEFHFNWRDYHSHLRLPPLADGKLMPVLEEIRLRNVWVSQAIVDVVVGRKDTLKKLVLENAQACVSQTYPRDRHEKPAAAMSWEAFFDDLCGALDWHPDMALEEFVFTSPVHVDGEVNGKEWNRWYTEEQRDKRAAKRRELRKPVEAARPGTRLFGYGHHHKVFCEGIEATVDSIVEGRDLAAYERFVGKMAAKRERDKYRRVAEQAGGSVL</sequence>
<gene>
    <name evidence="1" type="ORF">QBC40DRAFT_332302</name>
</gene>
<proteinExistence type="predicted"/>
<accession>A0AAN6XHR2</accession>
<reference evidence="1" key="2">
    <citation type="submission" date="2023-05" db="EMBL/GenBank/DDBJ databases">
        <authorList>
            <consortium name="Lawrence Berkeley National Laboratory"/>
            <person name="Steindorff A."/>
            <person name="Hensen N."/>
            <person name="Bonometti L."/>
            <person name="Westerberg I."/>
            <person name="Brannstrom I.O."/>
            <person name="Guillou S."/>
            <person name="Cros-Aarteil S."/>
            <person name="Calhoun S."/>
            <person name="Haridas S."/>
            <person name="Kuo A."/>
            <person name="Mondo S."/>
            <person name="Pangilinan J."/>
            <person name="Riley R."/>
            <person name="Labutti K."/>
            <person name="Andreopoulos B."/>
            <person name="Lipzen A."/>
            <person name="Chen C."/>
            <person name="Yanf M."/>
            <person name="Daum C."/>
            <person name="Ng V."/>
            <person name="Clum A."/>
            <person name="Ohm R."/>
            <person name="Martin F."/>
            <person name="Silar P."/>
            <person name="Natvig D."/>
            <person name="Lalanne C."/>
            <person name="Gautier V."/>
            <person name="Ament-Velasquez S.L."/>
            <person name="Kruys A."/>
            <person name="Hutchinson M.I."/>
            <person name="Powell A.J."/>
            <person name="Barry K."/>
            <person name="Miller A.N."/>
            <person name="Grigoriev I.V."/>
            <person name="Debuchy R."/>
            <person name="Gladieux P."/>
            <person name="Thoren M.H."/>
            <person name="Johannesson H."/>
        </authorList>
    </citation>
    <scope>NUCLEOTIDE SEQUENCE</scope>
    <source>
        <strain evidence="1">CBS 315.58</strain>
    </source>
</reference>
<organism evidence="1 2">
    <name type="scientific">Triangularia verruculosa</name>
    <dbReference type="NCBI Taxonomy" id="2587418"/>
    <lineage>
        <taxon>Eukaryota</taxon>
        <taxon>Fungi</taxon>
        <taxon>Dikarya</taxon>
        <taxon>Ascomycota</taxon>
        <taxon>Pezizomycotina</taxon>
        <taxon>Sordariomycetes</taxon>
        <taxon>Sordariomycetidae</taxon>
        <taxon>Sordariales</taxon>
        <taxon>Podosporaceae</taxon>
        <taxon>Triangularia</taxon>
    </lineage>
</organism>
<evidence type="ECO:0000313" key="2">
    <source>
        <dbReference type="Proteomes" id="UP001303160"/>
    </source>
</evidence>
<comment type="caution">
    <text evidence="1">The sequence shown here is derived from an EMBL/GenBank/DDBJ whole genome shotgun (WGS) entry which is preliminary data.</text>
</comment>
<dbReference type="AlphaFoldDB" id="A0AAN6XHR2"/>
<evidence type="ECO:0008006" key="3">
    <source>
        <dbReference type="Google" id="ProtNLM"/>
    </source>
</evidence>
<protein>
    <recommendedName>
        <fullName evidence="3">F-box domain-containing protein</fullName>
    </recommendedName>
</protein>
<evidence type="ECO:0000313" key="1">
    <source>
        <dbReference type="EMBL" id="KAK4197997.1"/>
    </source>
</evidence>
<reference evidence="1" key="1">
    <citation type="journal article" date="2023" name="Mol. Phylogenet. Evol.">
        <title>Genome-scale phylogeny and comparative genomics of the fungal order Sordariales.</title>
        <authorList>
            <person name="Hensen N."/>
            <person name="Bonometti L."/>
            <person name="Westerberg I."/>
            <person name="Brannstrom I.O."/>
            <person name="Guillou S."/>
            <person name="Cros-Aarteil S."/>
            <person name="Calhoun S."/>
            <person name="Haridas S."/>
            <person name="Kuo A."/>
            <person name="Mondo S."/>
            <person name="Pangilinan J."/>
            <person name="Riley R."/>
            <person name="LaButti K."/>
            <person name="Andreopoulos B."/>
            <person name="Lipzen A."/>
            <person name="Chen C."/>
            <person name="Yan M."/>
            <person name="Daum C."/>
            <person name="Ng V."/>
            <person name="Clum A."/>
            <person name="Steindorff A."/>
            <person name="Ohm R.A."/>
            <person name="Martin F."/>
            <person name="Silar P."/>
            <person name="Natvig D.O."/>
            <person name="Lalanne C."/>
            <person name="Gautier V."/>
            <person name="Ament-Velasquez S.L."/>
            <person name="Kruys A."/>
            <person name="Hutchinson M.I."/>
            <person name="Powell A.J."/>
            <person name="Barry K."/>
            <person name="Miller A.N."/>
            <person name="Grigoriev I.V."/>
            <person name="Debuchy R."/>
            <person name="Gladieux P."/>
            <person name="Hiltunen Thoren M."/>
            <person name="Johannesson H."/>
        </authorList>
    </citation>
    <scope>NUCLEOTIDE SEQUENCE</scope>
    <source>
        <strain evidence="1">CBS 315.58</strain>
    </source>
</reference>